<dbReference type="Pfam" id="PF00107">
    <property type="entry name" value="ADH_zinc_N"/>
    <property type="match status" value="1"/>
</dbReference>
<dbReference type="InterPro" id="IPR011032">
    <property type="entry name" value="GroES-like_sf"/>
</dbReference>
<evidence type="ECO:0000313" key="7">
    <source>
        <dbReference type="EMBL" id="KAH7029911.1"/>
    </source>
</evidence>
<evidence type="ECO:0000256" key="4">
    <source>
        <dbReference type="ARBA" id="ARBA00023002"/>
    </source>
</evidence>
<dbReference type="PROSITE" id="PS00059">
    <property type="entry name" value="ADH_ZINC"/>
    <property type="match status" value="1"/>
</dbReference>
<comment type="similarity">
    <text evidence="5">Belongs to the zinc-containing alcohol dehydrogenase family.</text>
</comment>
<organism evidence="7 8">
    <name type="scientific">Microdochium trichocladiopsis</name>
    <dbReference type="NCBI Taxonomy" id="1682393"/>
    <lineage>
        <taxon>Eukaryota</taxon>
        <taxon>Fungi</taxon>
        <taxon>Dikarya</taxon>
        <taxon>Ascomycota</taxon>
        <taxon>Pezizomycotina</taxon>
        <taxon>Sordariomycetes</taxon>
        <taxon>Xylariomycetidae</taxon>
        <taxon>Xylariales</taxon>
        <taxon>Microdochiaceae</taxon>
        <taxon>Microdochium</taxon>
    </lineage>
</organism>
<dbReference type="EMBL" id="JAGTJQ010000006">
    <property type="protein sequence ID" value="KAH7029911.1"/>
    <property type="molecule type" value="Genomic_DNA"/>
</dbReference>
<dbReference type="Gene3D" id="3.40.50.720">
    <property type="entry name" value="NAD(P)-binding Rossmann-like Domain"/>
    <property type="match status" value="1"/>
</dbReference>
<dbReference type="GeneID" id="70191513"/>
<keyword evidence="3 5" id="KW-0862">Zinc</keyword>
<name>A0A9P8Y581_9PEZI</name>
<dbReference type="InterPro" id="IPR002328">
    <property type="entry name" value="ADH_Zn_CS"/>
</dbReference>
<sequence length="308" mass="32881">MAAVEFTVFKGSATGDIVESRGSRTPGPTEVSVKITHCGVCGTDQHYRHADQGLGHEGVGTITELGSMVSTISDFKVGDRVLMGWFQQFCGRCKGCLTGRQNICDNSVAFGEANHDRGGFATATTWDVSALYKIPDEIDSEHAGPLVCGGATVWQALYAYGAKAGDRVGIMGVGGLGHLAIQFADKMGMEAVVLSSSETKRDEAMKFGASEFYVTSGDHADVEKLTGAGKLDYMLLTTSGVPDKSTYLPVLGSGLASSQNIKQMLRFAAKRGVRPQIETFPMNQKGVSDAMQKLRDGKMRYRGVVVVE</sequence>
<gene>
    <name evidence="7" type="ORF">B0I36DRAFT_412404</name>
</gene>
<evidence type="ECO:0000259" key="6">
    <source>
        <dbReference type="SMART" id="SM00829"/>
    </source>
</evidence>
<dbReference type="Proteomes" id="UP000756346">
    <property type="component" value="Unassembled WGS sequence"/>
</dbReference>
<dbReference type="InterPro" id="IPR020843">
    <property type="entry name" value="ER"/>
</dbReference>
<dbReference type="OrthoDB" id="1879366at2759"/>
<keyword evidence="8" id="KW-1185">Reference proteome</keyword>
<feature type="domain" description="Enoyl reductase (ER)" evidence="6">
    <location>
        <begin position="15"/>
        <end position="307"/>
    </location>
</feature>
<dbReference type="InterPro" id="IPR036291">
    <property type="entry name" value="NAD(P)-bd_dom_sf"/>
</dbReference>
<accession>A0A9P8Y581</accession>
<comment type="caution">
    <text evidence="7">The sequence shown here is derived from an EMBL/GenBank/DDBJ whole genome shotgun (WGS) entry which is preliminary data.</text>
</comment>
<dbReference type="InterPro" id="IPR047109">
    <property type="entry name" value="CAD-like"/>
</dbReference>
<protein>
    <submittedName>
        <fullName evidence="7">Alcohol dehydrogenase</fullName>
    </submittedName>
</protein>
<dbReference type="RefSeq" id="XP_046012199.1">
    <property type="nucleotide sequence ID" value="XM_046161967.1"/>
</dbReference>
<proteinExistence type="inferred from homology"/>
<evidence type="ECO:0000313" key="8">
    <source>
        <dbReference type="Proteomes" id="UP000756346"/>
    </source>
</evidence>
<dbReference type="Gene3D" id="3.90.180.10">
    <property type="entry name" value="Medium-chain alcohol dehydrogenases, catalytic domain"/>
    <property type="match status" value="2"/>
</dbReference>
<evidence type="ECO:0000256" key="5">
    <source>
        <dbReference type="RuleBase" id="RU361277"/>
    </source>
</evidence>
<dbReference type="InterPro" id="IPR013149">
    <property type="entry name" value="ADH-like_C"/>
</dbReference>
<dbReference type="SUPFAM" id="SSF51735">
    <property type="entry name" value="NAD(P)-binding Rossmann-fold domains"/>
    <property type="match status" value="1"/>
</dbReference>
<dbReference type="AlphaFoldDB" id="A0A9P8Y581"/>
<keyword evidence="2 5" id="KW-0479">Metal-binding</keyword>
<dbReference type="PANTHER" id="PTHR42683">
    <property type="entry name" value="ALDEHYDE REDUCTASE"/>
    <property type="match status" value="1"/>
</dbReference>
<dbReference type="Pfam" id="PF08240">
    <property type="entry name" value="ADH_N"/>
    <property type="match status" value="1"/>
</dbReference>
<keyword evidence="4" id="KW-0560">Oxidoreductase</keyword>
<dbReference type="InterPro" id="IPR013154">
    <property type="entry name" value="ADH-like_N"/>
</dbReference>
<evidence type="ECO:0000256" key="1">
    <source>
        <dbReference type="ARBA" id="ARBA00001947"/>
    </source>
</evidence>
<dbReference type="GO" id="GO:0016616">
    <property type="term" value="F:oxidoreductase activity, acting on the CH-OH group of donors, NAD or NADP as acceptor"/>
    <property type="evidence" value="ECO:0007669"/>
    <property type="project" value="InterPro"/>
</dbReference>
<evidence type="ECO:0000256" key="2">
    <source>
        <dbReference type="ARBA" id="ARBA00022723"/>
    </source>
</evidence>
<reference evidence="7" key="1">
    <citation type="journal article" date="2021" name="Nat. Commun.">
        <title>Genetic determinants of endophytism in the Arabidopsis root mycobiome.</title>
        <authorList>
            <person name="Mesny F."/>
            <person name="Miyauchi S."/>
            <person name="Thiergart T."/>
            <person name="Pickel B."/>
            <person name="Atanasova L."/>
            <person name="Karlsson M."/>
            <person name="Huettel B."/>
            <person name="Barry K.W."/>
            <person name="Haridas S."/>
            <person name="Chen C."/>
            <person name="Bauer D."/>
            <person name="Andreopoulos W."/>
            <person name="Pangilinan J."/>
            <person name="LaButti K."/>
            <person name="Riley R."/>
            <person name="Lipzen A."/>
            <person name="Clum A."/>
            <person name="Drula E."/>
            <person name="Henrissat B."/>
            <person name="Kohler A."/>
            <person name="Grigoriev I.V."/>
            <person name="Martin F.M."/>
            <person name="Hacquard S."/>
        </authorList>
    </citation>
    <scope>NUCLEOTIDE SEQUENCE</scope>
    <source>
        <strain evidence="7">MPI-CAGE-CH-0230</strain>
    </source>
</reference>
<comment type="cofactor">
    <cofactor evidence="1 5">
        <name>Zn(2+)</name>
        <dbReference type="ChEBI" id="CHEBI:29105"/>
    </cofactor>
</comment>
<dbReference type="CDD" id="cd05283">
    <property type="entry name" value="CAD1"/>
    <property type="match status" value="1"/>
</dbReference>
<dbReference type="GO" id="GO:0008270">
    <property type="term" value="F:zinc ion binding"/>
    <property type="evidence" value="ECO:0007669"/>
    <property type="project" value="InterPro"/>
</dbReference>
<dbReference type="SMART" id="SM00829">
    <property type="entry name" value="PKS_ER"/>
    <property type="match status" value="1"/>
</dbReference>
<evidence type="ECO:0000256" key="3">
    <source>
        <dbReference type="ARBA" id="ARBA00022833"/>
    </source>
</evidence>
<dbReference type="SUPFAM" id="SSF50129">
    <property type="entry name" value="GroES-like"/>
    <property type="match status" value="1"/>
</dbReference>